<proteinExistence type="predicted"/>
<name>A0ABM9MW00_9LACO</name>
<organism evidence="1 2">
    <name type="scientific">Fructobacillus fructosus</name>
    <dbReference type="NCBI Taxonomy" id="1631"/>
    <lineage>
        <taxon>Bacteria</taxon>
        <taxon>Bacillati</taxon>
        <taxon>Bacillota</taxon>
        <taxon>Bacilli</taxon>
        <taxon>Lactobacillales</taxon>
        <taxon>Lactobacillaceae</taxon>
        <taxon>Fructobacillus</taxon>
    </lineage>
</organism>
<protein>
    <submittedName>
        <fullName evidence="1">Uncharacterized protein</fullName>
    </submittedName>
</protein>
<evidence type="ECO:0000313" key="2">
    <source>
        <dbReference type="Proteomes" id="UP001314261"/>
    </source>
</evidence>
<dbReference type="Proteomes" id="UP001314261">
    <property type="component" value="Unassembled WGS sequence"/>
</dbReference>
<dbReference type="EMBL" id="CAUZLR010000006">
    <property type="protein sequence ID" value="CAK1244167.1"/>
    <property type="molecule type" value="Genomic_DNA"/>
</dbReference>
<sequence length="283" mass="32549">MSDYKIQFKIDGQVVTEEQIHDVELSRYHKVFKEFGEKQIPLQMNGQEYKVEDALEMSLEEAKELLAQSKEAVGKQGMLDYYKDELLRADHMWEDIADRADDSKPMKQAIVEVETENISLIQFMLFNMSLAKENDLYLPSKIHPEHYYFEAGKGGTQTIVETFGMYKDPSYLHLVPGKGVARPIKPDADTDMVMIGKTLLAHNMKDTKIIGMHQFKGKQNGLHVKLGVFLPASAPDEILEGHKWHLMVEFNNGLHIAKDKKPNWWQNLILPLAVKKMAKEFEE</sequence>
<accession>A0ABM9MW00</accession>
<comment type="caution">
    <text evidence="1">The sequence shown here is derived from an EMBL/GenBank/DDBJ whole genome shotgun (WGS) entry which is preliminary data.</text>
</comment>
<dbReference type="RefSeq" id="WP_338344861.1">
    <property type="nucleotide sequence ID" value="NZ_CAUZLK010000002.1"/>
</dbReference>
<keyword evidence="2" id="KW-1185">Reference proteome</keyword>
<gene>
    <name evidence="1" type="ORF">R54839_PPFHFPJH_01037</name>
</gene>
<reference evidence="1 2" key="1">
    <citation type="submission" date="2023-10" db="EMBL/GenBank/DDBJ databases">
        <authorList>
            <person name="Botero Cardona J."/>
        </authorList>
    </citation>
    <scope>NUCLEOTIDE SEQUENCE [LARGE SCALE GENOMIC DNA]</scope>
    <source>
        <strain evidence="1 2">R-54839</strain>
    </source>
</reference>
<evidence type="ECO:0000313" key="1">
    <source>
        <dbReference type="EMBL" id="CAK1244167.1"/>
    </source>
</evidence>